<dbReference type="AlphaFoldDB" id="A0A3Q9FP94"/>
<comment type="subcellular location">
    <subcellularLocation>
        <location evidence="1">Cell membrane</location>
        <topology evidence="1">Multi-pass membrane protein</topology>
    </subcellularLocation>
</comment>
<dbReference type="KEGG" id="fll:EI427_04690"/>
<dbReference type="PANTHER" id="PTHR30250:SF11">
    <property type="entry name" value="O-ANTIGEN TRANSPORTER-RELATED"/>
    <property type="match status" value="1"/>
</dbReference>
<feature type="transmembrane region" description="Helical" evidence="6">
    <location>
        <begin position="234"/>
        <end position="253"/>
    </location>
</feature>
<feature type="transmembrane region" description="Helical" evidence="6">
    <location>
        <begin position="130"/>
        <end position="150"/>
    </location>
</feature>
<feature type="transmembrane region" description="Helical" evidence="6">
    <location>
        <begin position="405"/>
        <end position="427"/>
    </location>
</feature>
<dbReference type="InterPro" id="IPR002797">
    <property type="entry name" value="Polysacc_synth"/>
</dbReference>
<dbReference type="PANTHER" id="PTHR30250">
    <property type="entry name" value="PST FAMILY PREDICTED COLANIC ACID TRANSPORTER"/>
    <property type="match status" value="1"/>
</dbReference>
<dbReference type="InterPro" id="IPR050833">
    <property type="entry name" value="Poly_Biosynth_Transport"/>
</dbReference>
<keyword evidence="8" id="KW-1185">Reference proteome</keyword>
<dbReference type="OrthoDB" id="512217at2"/>
<dbReference type="GO" id="GO:0005886">
    <property type="term" value="C:plasma membrane"/>
    <property type="evidence" value="ECO:0007669"/>
    <property type="project" value="UniProtKB-SubCell"/>
</dbReference>
<dbReference type="EMBL" id="CP034562">
    <property type="protein sequence ID" value="AZQ61550.1"/>
    <property type="molecule type" value="Genomic_DNA"/>
</dbReference>
<protein>
    <recommendedName>
        <fullName evidence="9">Polysaccharide biosynthesis protein C-terminal domain-containing protein</fullName>
    </recommendedName>
</protein>
<accession>A0A3Q9FP94</accession>
<evidence type="ECO:0000256" key="2">
    <source>
        <dbReference type="ARBA" id="ARBA00022475"/>
    </source>
</evidence>
<sequence>MKKENSFSKKIIEQIGINVIVKGFSIILSFFFIPLSISYLGSENYGIWLTLFSFLSFFTFFDFGIGHGLRNNLTTALSKNKIILAKEYVSTTYITLLVISICLSSIFILFFNLIDWQSIFKFNSVESQNFILIIKIIYICFFFNLTFKCIDIISYSNHKSSFPGILIFINSLCSFTIIYILNNLESNSIVYYGYTIAFTQIMTYVIANIFLFRFKFNTIKPNFKSFKKKHLKKIFGLGMNFFLIQICAVILFSSDNLIITQIFSPDQVTVYNIPYKFFGIFKVGTSLILIPLWSAFTTAITKNDIIWIKNTINKSLIFVTLISVIVLISMFFANEIFALWIGNNITIPNELNIIMGIYIICTMYLQVFSMFLNGSSKIKIQLYSGTLSAIINIPLSIYFAKRLNFGLSGVIMATLATNILSLILFVIQYTKIINNKATGIWNK</sequence>
<feature type="transmembrane region" description="Helical" evidence="6">
    <location>
        <begin position="193"/>
        <end position="214"/>
    </location>
</feature>
<keyword evidence="3 6" id="KW-0812">Transmembrane</keyword>
<organism evidence="7 8">
    <name type="scientific">Flammeovirga pectinis</name>
    <dbReference type="NCBI Taxonomy" id="2494373"/>
    <lineage>
        <taxon>Bacteria</taxon>
        <taxon>Pseudomonadati</taxon>
        <taxon>Bacteroidota</taxon>
        <taxon>Cytophagia</taxon>
        <taxon>Cytophagales</taxon>
        <taxon>Flammeovirgaceae</taxon>
        <taxon>Flammeovirga</taxon>
    </lineage>
</organism>
<feature type="transmembrane region" description="Helical" evidence="6">
    <location>
        <begin position="380"/>
        <end position="399"/>
    </location>
</feature>
<evidence type="ECO:0008006" key="9">
    <source>
        <dbReference type="Google" id="ProtNLM"/>
    </source>
</evidence>
<feature type="transmembrane region" description="Helical" evidence="6">
    <location>
        <begin position="273"/>
        <end position="296"/>
    </location>
</feature>
<reference evidence="7 8" key="1">
    <citation type="submission" date="2018-12" db="EMBL/GenBank/DDBJ databases">
        <title>Flammeovirga pectinis sp. nov., isolated from the gut of the Korean scallop, Patinopecten yessoensis.</title>
        <authorList>
            <person name="Bae J.-W."/>
            <person name="Jeong Y.-S."/>
            <person name="Kang W."/>
        </authorList>
    </citation>
    <scope>NUCLEOTIDE SEQUENCE [LARGE SCALE GENOMIC DNA]</scope>
    <source>
        <strain evidence="7 8">L12M1</strain>
    </source>
</reference>
<evidence type="ECO:0000256" key="4">
    <source>
        <dbReference type="ARBA" id="ARBA00022989"/>
    </source>
</evidence>
<feature type="transmembrane region" description="Helical" evidence="6">
    <location>
        <begin position="47"/>
        <end position="69"/>
    </location>
</feature>
<dbReference type="Proteomes" id="UP000267268">
    <property type="component" value="Chromosome 1"/>
</dbReference>
<gene>
    <name evidence="7" type="ORF">EI427_04690</name>
</gene>
<evidence type="ECO:0000256" key="6">
    <source>
        <dbReference type="SAM" id="Phobius"/>
    </source>
</evidence>
<feature type="transmembrane region" description="Helical" evidence="6">
    <location>
        <begin position="90"/>
        <end position="110"/>
    </location>
</feature>
<keyword evidence="2" id="KW-1003">Cell membrane</keyword>
<proteinExistence type="predicted"/>
<dbReference type="RefSeq" id="WP_126612149.1">
    <property type="nucleotide sequence ID" value="NZ_CP034562.1"/>
</dbReference>
<feature type="transmembrane region" description="Helical" evidence="6">
    <location>
        <begin position="316"/>
        <end position="341"/>
    </location>
</feature>
<feature type="transmembrane region" description="Helical" evidence="6">
    <location>
        <begin position="353"/>
        <end position="373"/>
    </location>
</feature>
<name>A0A3Q9FP94_9BACT</name>
<feature type="transmembrane region" description="Helical" evidence="6">
    <location>
        <begin position="162"/>
        <end position="181"/>
    </location>
</feature>
<evidence type="ECO:0000256" key="3">
    <source>
        <dbReference type="ARBA" id="ARBA00022692"/>
    </source>
</evidence>
<evidence type="ECO:0000313" key="7">
    <source>
        <dbReference type="EMBL" id="AZQ61550.1"/>
    </source>
</evidence>
<dbReference type="Pfam" id="PF01943">
    <property type="entry name" value="Polysacc_synt"/>
    <property type="match status" value="1"/>
</dbReference>
<evidence type="ECO:0000256" key="5">
    <source>
        <dbReference type="ARBA" id="ARBA00023136"/>
    </source>
</evidence>
<keyword evidence="4 6" id="KW-1133">Transmembrane helix</keyword>
<evidence type="ECO:0000256" key="1">
    <source>
        <dbReference type="ARBA" id="ARBA00004651"/>
    </source>
</evidence>
<keyword evidence="5 6" id="KW-0472">Membrane</keyword>
<feature type="transmembrane region" description="Helical" evidence="6">
    <location>
        <begin position="20"/>
        <end position="41"/>
    </location>
</feature>
<evidence type="ECO:0000313" key="8">
    <source>
        <dbReference type="Proteomes" id="UP000267268"/>
    </source>
</evidence>